<reference evidence="2 3" key="1">
    <citation type="submission" date="2014-07" db="EMBL/GenBank/DDBJ databases">
        <title>Draft genome of Clostridium sulfidigenes 113A isolated from sediments associated with methane hydrate from Krishna Godavari basin.</title>
        <authorList>
            <person name="Honkalas V.S."/>
            <person name="Dabir A.P."/>
            <person name="Arora P."/>
            <person name="Dhakephalkar P.K."/>
        </authorList>
    </citation>
    <scope>NUCLEOTIDE SEQUENCE [LARGE SCALE GENOMIC DNA]</scope>
    <source>
        <strain evidence="2 3">113A</strain>
    </source>
</reference>
<organism evidence="2 3">
    <name type="scientific">Clostridium sulfidigenes</name>
    <dbReference type="NCBI Taxonomy" id="318464"/>
    <lineage>
        <taxon>Bacteria</taxon>
        <taxon>Bacillati</taxon>
        <taxon>Bacillota</taxon>
        <taxon>Clostridia</taxon>
        <taxon>Eubacteriales</taxon>
        <taxon>Clostridiaceae</taxon>
        <taxon>Clostridium</taxon>
    </lineage>
</organism>
<feature type="transmembrane region" description="Helical" evidence="1">
    <location>
        <begin position="57"/>
        <end position="78"/>
    </location>
</feature>
<evidence type="ECO:0000313" key="2">
    <source>
        <dbReference type="EMBL" id="KEZ86790.1"/>
    </source>
</evidence>
<sequence>MENKIIKSKSIKMKNIFSIAKYSFRTLRIMYLIEAIILVLALGSSSFLSKFTQGLDLIPAVSILIATNFIAHIIIFSMQLSKEYGRLLFLTPISGIDFILGNLLELIFINLFITIIVALGAMVNSGNFPSIVLNISLSMSLGTIISYLIITALIAILGSYIRSTALCVLAVIGASIVGNIIYSFIANLILYFLPYMYMTIGKYGAIELDIFAIIIDILALIILQIVAANRIDKKLDII</sequence>
<keyword evidence="1" id="KW-0812">Transmembrane</keyword>
<dbReference type="AlphaFoldDB" id="A0A084JCV6"/>
<dbReference type="Proteomes" id="UP000028542">
    <property type="component" value="Unassembled WGS sequence"/>
</dbReference>
<keyword evidence="1" id="KW-1133">Transmembrane helix</keyword>
<dbReference type="eggNOG" id="ENOG50323XZ">
    <property type="taxonomic scope" value="Bacteria"/>
</dbReference>
<keyword evidence="3" id="KW-1185">Reference proteome</keyword>
<accession>A0A084JCV6</accession>
<dbReference type="STRING" id="318464.IO99_07875"/>
<dbReference type="EMBL" id="JPMD01000017">
    <property type="protein sequence ID" value="KEZ86790.1"/>
    <property type="molecule type" value="Genomic_DNA"/>
</dbReference>
<feature type="transmembrane region" description="Helical" evidence="1">
    <location>
        <begin position="99"/>
        <end position="123"/>
    </location>
</feature>
<comment type="caution">
    <text evidence="2">The sequence shown here is derived from an EMBL/GenBank/DDBJ whole genome shotgun (WGS) entry which is preliminary data.</text>
</comment>
<protein>
    <submittedName>
        <fullName evidence="2">Uncharacterized protein</fullName>
    </submittedName>
</protein>
<evidence type="ECO:0000256" key="1">
    <source>
        <dbReference type="SAM" id="Phobius"/>
    </source>
</evidence>
<proteinExistence type="predicted"/>
<feature type="transmembrane region" description="Helical" evidence="1">
    <location>
        <begin position="29"/>
        <end position="51"/>
    </location>
</feature>
<keyword evidence="1" id="KW-0472">Membrane</keyword>
<feature type="transmembrane region" description="Helical" evidence="1">
    <location>
        <begin position="165"/>
        <end position="190"/>
    </location>
</feature>
<dbReference type="RefSeq" id="WP_035132029.1">
    <property type="nucleotide sequence ID" value="NZ_JPMD01000017.1"/>
</dbReference>
<feature type="transmembrane region" description="Helical" evidence="1">
    <location>
        <begin position="210"/>
        <end position="228"/>
    </location>
</feature>
<evidence type="ECO:0000313" key="3">
    <source>
        <dbReference type="Proteomes" id="UP000028542"/>
    </source>
</evidence>
<feature type="transmembrane region" description="Helical" evidence="1">
    <location>
        <begin position="135"/>
        <end position="158"/>
    </location>
</feature>
<gene>
    <name evidence="2" type="ORF">IO99_07875</name>
</gene>
<name>A0A084JCV6_9CLOT</name>